<dbReference type="Proteomes" id="UP001212841">
    <property type="component" value="Unassembled WGS sequence"/>
</dbReference>
<proteinExistence type="predicted"/>
<accession>A0AAD5SFH7</accession>
<organism evidence="2 3">
    <name type="scientific">Rhizophlyctis rosea</name>
    <dbReference type="NCBI Taxonomy" id="64517"/>
    <lineage>
        <taxon>Eukaryota</taxon>
        <taxon>Fungi</taxon>
        <taxon>Fungi incertae sedis</taxon>
        <taxon>Chytridiomycota</taxon>
        <taxon>Chytridiomycota incertae sedis</taxon>
        <taxon>Chytridiomycetes</taxon>
        <taxon>Rhizophlyctidales</taxon>
        <taxon>Rhizophlyctidaceae</taxon>
        <taxon>Rhizophlyctis</taxon>
    </lineage>
</organism>
<evidence type="ECO:0000256" key="1">
    <source>
        <dbReference type="SAM" id="MobiDB-lite"/>
    </source>
</evidence>
<comment type="caution">
    <text evidence="2">The sequence shown here is derived from an EMBL/GenBank/DDBJ whole genome shotgun (WGS) entry which is preliminary data.</text>
</comment>
<keyword evidence="3" id="KW-1185">Reference proteome</keyword>
<gene>
    <name evidence="2" type="ORF">HK097_010458</name>
</gene>
<reference evidence="2" key="1">
    <citation type="submission" date="2020-05" db="EMBL/GenBank/DDBJ databases">
        <title>Phylogenomic resolution of chytrid fungi.</title>
        <authorList>
            <person name="Stajich J.E."/>
            <person name="Amses K."/>
            <person name="Simmons R."/>
            <person name="Seto K."/>
            <person name="Myers J."/>
            <person name="Bonds A."/>
            <person name="Quandt C.A."/>
            <person name="Barry K."/>
            <person name="Liu P."/>
            <person name="Grigoriev I."/>
            <person name="Longcore J.E."/>
            <person name="James T.Y."/>
        </authorList>
    </citation>
    <scope>NUCLEOTIDE SEQUENCE</scope>
    <source>
        <strain evidence="2">JEL0318</strain>
    </source>
</reference>
<dbReference type="AlphaFoldDB" id="A0AAD5SFH7"/>
<feature type="compositionally biased region" description="Low complexity" evidence="1">
    <location>
        <begin position="221"/>
        <end position="245"/>
    </location>
</feature>
<feature type="non-terminal residue" evidence="2">
    <location>
        <position position="1"/>
    </location>
</feature>
<protein>
    <submittedName>
        <fullName evidence="2">Uncharacterized protein</fullName>
    </submittedName>
</protein>
<sequence length="271" mass="28323">MPYPMMPMAMMAPHPYLPPNGMIPPNGVNLPAYPMYWPPPTAGRPVVHASMLHPHMLGGLMGGHMVPAGGAGKERKGEGKKGGVTVLDEISKRTMCPRCEGYGWKHESSGKHDKKKSEKCKLCVSCKACSGSGTVANKRACSSCETKGFTHASTDRPHDAPQHLRCFFCKDCPSCKGLGIEDAPAPSFSSSSSTPASPSRTNSSTSGHIRHAGLVGDLRRGSAAAPGSPSRSIQSWHSASSFGSGSSAGSGGLVNGAHYVHPPPQQPMSPP</sequence>
<evidence type="ECO:0000313" key="2">
    <source>
        <dbReference type="EMBL" id="KAJ3048518.1"/>
    </source>
</evidence>
<feature type="compositionally biased region" description="Low complexity" evidence="1">
    <location>
        <begin position="186"/>
        <end position="206"/>
    </location>
</feature>
<dbReference type="EMBL" id="JADGJD010000778">
    <property type="protein sequence ID" value="KAJ3048518.1"/>
    <property type="molecule type" value="Genomic_DNA"/>
</dbReference>
<name>A0AAD5SFH7_9FUNG</name>
<feature type="region of interest" description="Disordered" evidence="1">
    <location>
        <begin position="186"/>
        <end position="271"/>
    </location>
</feature>
<feature type="compositionally biased region" description="Pro residues" evidence="1">
    <location>
        <begin position="261"/>
        <end position="271"/>
    </location>
</feature>
<evidence type="ECO:0000313" key="3">
    <source>
        <dbReference type="Proteomes" id="UP001212841"/>
    </source>
</evidence>